<feature type="transmembrane region" description="Helical" evidence="1">
    <location>
        <begin position="151"/>
        <end position="173"/>
    </location>
</feature>
<dbReference type="AlphaFoldDB" id="A0A0M5JCM2"/>
<name>A0A0M5JCM2_9BACI</name>
<dbReference type="PROSITE" id="PS51257">
    <property type="entry name" value="PROKAR_LIPOPROTEIN"/>
    <property type="match status" value="1"/>
</dbReference>
<keyword evidence="1" id="KW-0472">Membrane</keyword>
<feature type="transmembrane region" description="Helical" evidence="1">
    <location>
        <begin position="52"/>
        <end position="75"/>
    </location>
</feature>
<dbReference type="OrthoDB" id="2739240at2"/>
<keyword evidence="1" id="KW-0812">Transmembrane</keyword>
<feature type="signal peptide" evidence="2">
    <location>
        <begin position="1"/>
        <end position="28"/>
    </location>
</feature>
<accession>A0A0M5JCM2</accession>
<dbReference type="PATRIC" id="fig|1441095.3.peg.2591"/>
<dbReference type="InterPro" id="IPR035289">
    <property type="entry name" value="DUF5366"/>
</dbReference>
<feature type="transmembrane region" description="Helical" evidence="1">
    <location>
        <begin position="96"/>
        <end position="115"/>
    </location>
</feature>
<keyword evidence="2" id="KW-0732">Signal</keyword>
<keyword evidence="1" id="KW-1133">Transmembrane helix</keyword>
<reference evidence="3 4" key="2">
    <citation type="journal article" date="2016" name="Int. J. Syst. Evol. Microbiol.">
        <title>Bacillus gobiensis sp. nov., isolated from a soil sample.</title>
        <authorList>
            <person name="Liu B."/>
            <person name="Liu G.H."/>
            <person name="Cetin S."/>
            <person name="Schumann P."/>
            <person name="Pan Z.Z."/>
            <person name="Chen Q.Q."/>
        </authorList>
    </citation>
    <scope>NUCLEOTIDE SEQUENCE [LARGE SCALE GENOMIC DNA]</scope>
    <source>
        <strain evidence="3 4">FJAT-4402</strain>
    </source>
</reference>
<feature type="chain" id="PRO_5038375227" description="YufK family protein" evidence="2">
    <location>
        <begin position="29"/>
        <end position="185"/>
    </location>
</feature>
<gene>
    <name evidence="3" type="ORF">AM592_11835</name>
</gene>
<dbReference type="EMBL" id="CP012600">
    <property type="protein sequence ID" value="ALC84219.1"/>
    <property type="molecule type" value="Genomic_DNA"/>
</dbReference>
<dbReference type="Proteomes" id="UP000067625">
    <property type="component" value="Chromosome"/>
</dbReference>
<keyword evidence="4" id="KW-1185">Reference proteome</keyword>
<sequence>MKNTYFTSYFPLISILLFSASCSLAATAYVTELLQTYSIYNGMLEFLSANEIRIGLFIVFALIFFMLFSALKLIADTITELALLFFSKDPEGENLKKIRIGSVFYLGSSLVSLAFIQQPLFILAVILIATLSYFIFIVYKIQATLSLVSLIGFILFELIFWFAFVMAIFYVVIKLYNSIMASLPV</sequence>
<dbReference type="RefSeq" id="WP_053606092.1">
    <property type="nucleotide sequence ID" value="NZ_CP012600.1"/>
</dbReference>
<reference evidence="4" key="1">
    <citation type="submission" date="2015-08" db="EMBL/GenBank/DDBJ databases">
        <title>Genome sequencing project for genomic taxonomy and phylogenomics of Bacillus-like bacteria.</title>
        <authorList>
            <person name="Liu B."/>
            <person name="Wang J."/>
            <person name="Zhu Y."/>
            <person name="Liu G."/>
            <person name="Chen Q."/>
            <person name="Chen Z."/>
            <person name="Lan J."/>
            <person name="Che J."/>
            <person name="Ge C."/>
            <person name="Shi H."/>
            <person name="Pan Z."/>
            <person name="Liu X."/>
        </authorList>
    </citation>
    <scope>NUCLEOTIDE SEQUENCE [LARGE SCALE GENOMIC DNA]</scope>
    <source>
        <strain evidence="4">FJAT-4402</strain>
    </source>
</reference>
<protein>
    <recommendedName>
        <fullName evidence="5">YufK family protein</fullName>
    </recommendedName>
</protein>
<evidence type="ECO:0000256" key="2">
    <source>
        <dbReference type="SAM" id="SignalP"/>
    </source>
</evidence>
<proteinExistence type="predicted"/>
<evidence type="ECO:0000313" key="4">
    <source>
        <dbReference type="Proteomes" id="UP000067625"/>
    </source>
</evidence>
<evidence type="ECO:0000256" key="1">
    <source>
        <dbReference type="SAM" id="Phobius"/>
    </source>
</evidence>
<organism evidence="3 4">
    <name type="scientific">Bacillus gobiensis</name>
    <dbReference type="NCBI Taxonomy" id="1441095"/>
    <lineage>
        <taxon>Bacteria</taxon>
        <taxon>Bacillati</taxon>
        <taxon>Bacillota</taxon>
        <taxon>Bacilli</taxon>
        <taxon>Bacillales</taxon>
        <taxon>Bacillaceae</taxon>
        <taxon>Bacillus</taxon>
    </lineage>
</organism>
<feature type="transmembrane region" description="Helical" evidence="1">
    <location>
        <begin position="121"/>
        <end position="139"/>
    </location>
</feature>
<evidence type="ECO:0008006" key="5">
    <source>
        <dbReference type="Google" id="ProtNLM"/>
    </source>
</evidence>
<evidence type="ECO:0000313" key="3">
    <source>
        <dbReference type="EMBL" id="ALC84219.1"/>
    </source>
</evidence>
<dbReference type="STRING" id="1441095.AM592_11835"/>
<dbReference type="Pfam" id="PF17328">
    <property type="entry name" value="DUF5366"/>
    <property type="match status" value="1"/>
</dbReference>